<dbReference type="EMBL" id="JAFLRJ010000449">
    <property type="protein sequence ID" value="MBO0516788.1"/>
    <property type="molecule type" value="Genomic_DNA"/>
</dbReference>
<evidence type="ECO:0000313" key="2">
    <source>
        <dbReference type="EMBL" id="MBO0516788.1"/>
    </source>
</evidence>
<evidence type="ECO:0000256" key="1">
    <source>
        <dbReference type="SAM" id="MobiDB-lite"/>
    </source>
</evidence>
<proteinExistence type="predicted"/>
<keyword evidence="3" id="KW-1185">Reference proteome</keyword>
<sequence>MASTVEKIKVWFRFVPREGWFPLPLSDSHPTPRPDALPGPPDPEWDRAIQAYQRAYERADRAEKTGLRGARLEALWATVSTTQDAYMQMVPDDPYRNEQIEMRAVFAALCHVATAAESSPCAEPAAHILTGLFYISAADAIRSG</sequence>
<gene>
    <name evidence="2" type="ORF">J0695_34215</name>
</gene>
<accession>A0A939FF24</accession>
<feature type="compositionally biased region" description="Pro residues" evidence="1">
    <location>
        <begin position="31"/>
        <end position="42"/>
    </location>
</feature>
<organism evidence="2 3">
    <name type="scientific">Streptomyces beijiangensis</name>
    <dbReference type="NCBI Taxonomy" id="163361"/>
    <lineage>
        <taxon>Bacteria</taxon>
        <taxon>Bacillati</taxon>
        <taxon>Actinomycetota</taxon>
        <taxon>Actinomycetes</taxon>
        <taxon>Kitasatosporales</taxon>
        <taxon>Streptomycetaceae</taxon>
        <taxon>Streptomyces</taxon>
    </lineage>
</organism>
<comment type="caution">
    <text evidence="2">The sequence shown here is derived from an EMBL/GenBank/DDBJ whole genome shotgun (WGS) entry which is preliminary data.</text>
</comment>
<protein>
    <submittedName>
        <fullName evidence="2">Uncharacterized protein</fullName>
    </submittedName>
</protein>
<feature type="non-terminal residue" evidence="2">
    <location>
        <position position="144"/>
    </location>
</feature>
<name>A0A939FF24_9ACTN</name>
<reference evidence="2" key="1">
    <citation type="submission" date="2021-03" db="EMBL/GenBank/DDBJ databases">
        <title>Streptomyces poriferae sp. nov., a novel marine sponge-derived Actinobacteria species with anti-MRSA activity.</title>
        <authorList>
            <person name="Sandoval-Powers M."/>
            <person name="Kralova S."/>
            <person name="Nguyen G.-S."/>
            <person name="Fawwal D."/>
            <person name="Degnes K."/>
            <person name="Klinkenberg G."/>
            <person name="Sletta H."/>
            <person name="Wentzel A."/>
            <person name="Liles M.R."/>
        </authorList>
    </citation>
    <scope>NUCLEOTIDE SEQUENCE</scope>
    <source>
        <strain evidence="2">DSM 41794</strain>
    </source>
</reference>
<dbReference type="Proteomes" id="UP000664167">
    <property type="component" value="Unassembled WGS sequence"/>
</dbReference>
<feature type="region of interest" description="Disordered" evidence="1">
    <location>
        <begin position="24"/>
        <end position="44"/>
    </location>
</feature>
<dbReference type="AlphaFoldDB" id="A0A939FF24"/>
<evidence type="ECO:0000313" key="3">
    <source>
        <dbReference type="Proteomes" id="UP000664167"/>
    </source>
</evidence>